<evidence type="ECO:0000256" key="2">
    <source>
        <dbReference type="ARBA" id="ARBA00023186"/>
    </source>
</evidence>
<dbReference type="NCBIfam" id="NF010737">
    <property type="entry name" value="PRK14139.1"/>
    <property type="match status" value="1"/>
</dbReference>
<dbReference type="PANTHER" id="PTHR21237">
    <property type="entry name" value="GRPE PROTEIN"/>
    <property type="match status" value="1"/>
</dbReference>
<feature type="coiled-coil region" evidence="5">
    <location>
        <begin position="16"/>
        <end position="43"/>
    </location>
</feature>
<name>A0ABU1BTP3_9BURK</name>
<evidence type="ECO:0000256" key="1">
    <source>
        <dbReference type="ARBA" id="ARBA00009054"/>
    </source>
</evidence>
<dbReference type="EMBL" id="JAUYVH010000023">
    <property type="protein sequence ID" value="MDQ9172383.1"/>
    <property type="molecule type" value="Genomic_DNA"/>
</dbReference>
<dbReference type="InterPro" id="IPR000740">
    <property type="entry name" value="GrpE"/>
</dbReference>
<keyword evidence="3" id="KW-0963">Cytoplasm</keyword>
<evidence type="ECO:0000256" key="4">
    <source>
        <dbReference type="RuleBase" id="RU004478"/>
    </source>
</evidence>
<dbReference type="InterPro" id="IPR009012">
    <property type="entry name" value="GrpE_head"/>
</dbReference>
<comment type="subunit">
    <text evidence="3">Homodimer.</text>
</comment>
<dbReference type="SUPFAM" id="SSF51064">
    <property type="entry name" value="Head domain of nucleotide exchange factor GrpE"/>
    <property type="match status" value="1"/>
</dbReference>
<comment type="similarity">
    <text evidence="1 3 4">Belongs to the GrpE family.</text>
</comment>
<dbReference type="SUPFAM" id="SSF58014">
    <property type="entry name" value="Coiled-coil domain of nucleotide exchange factor GrpE"/>
    <property type="match status" value="1"/>
</dbReference>
<dbReference type="Pfam" id="PF01025">
    <property type="entry name" value="GrpE"/>
    <property type="match status" value="1"/>
</dbReference>
<proteinExistence type="inferred from homology"/>
<dbReference type="PRINTS" id="PR00773">
    <property type="entry name" value="GRPEPROTEIN"/>
</dbReference>
<gene>
    <name evidence="3 6" type="primary">grpE</name>
    <name evidence="6" type="ORF">Q8A64_18405</name>
</gene>
<dbReference type="CDD" id="cd00446">
    <property type="entry name" value="GrpE"/>
    <property type="match status" value="1"/>
</dbReference>
<comment type="caution">
    <text evidence="6">The sequence shown here is derived from an EMBL/GenBank/DDBJ whole genome shotgun (WGS) entry which is preliminary data.</text>
</comment>
<keyword evidence="7" id="KW-1185">Reference proteome</keyword>
<reference evidence="6 7" key="1">
    <citation type="submission" date="2023-08" db="EMBL/GenBank/DDBJ databases">
        <title>Oxalobacteraceae gen .nov., isolated from river sludge outside the plant.</title>
        <authorList>
            <person name="Zhao S.Y."/>
        </authorList>
    </citation>
    <scope>NUCLEOTIDE SEQUENCE [LARGE SCALE GENOMIC DNA]</scope>
    <source>
        <strain evidence="6 7">R-40</strain>
    </source>
</reference>
<dbReference type="Gene3D" id="3.90.20.20">
    <property type="match status" value="1"/>
</dbReference>
<dbReference type="RefSeq" id="WP_338438433.1">
    <property type="nucleotide sequence ID" value="NZ_JAUYVH010000023.1"/>
</dbReference>
<keyword evidence="2 3" id="KW-0143">Chaperone</keyword>
<evidence type="ECO:0000313" key="6">
    <source>
        <dbReference type="EMBL" id="MDQ9172383.1"/>
    </source>
</evidence>
<dbReference type="InterPro" id="IPR013805">
    <property type="entry name" value="GrpE_CC"/>
</dbReference>
<sequence>MSHSANFKEMCAGAETDCLQQKLVEAEARLKQLHDAYLEASADLAYVRHRAQEDIAHAHKYAIEGFARALLAVKDNLETALRVETNDQDAFKVGVTLISKQLAAAFETFELYEICPNIGEPFDPSRHRSAARISSDRPQNTVVEVRMNGYRIGDRLLRPALVSVSQPDVNDAQ</sequence>
<evidence type="ECO:0000313" key="7">
    <source>
        <dbReference type="Proteomes" id="UP001225596"/>
    </source>
</evidence>
<organism evidence="6 7">
    <name type="scientific">Keguizhuia sedimenti</name>
    <dbReference type="NCBI Taxonomy" id="3064264"/>
    <lineage>
        <taxon>Bacteria</taxon>
        <taxon>Pseudomonadati</taxon>
        <taxon>Pseudomonadota</taxon>
        <taxon>Betaproteobacteria</taxon>
        <taxon>Burkholderiales</taxon>
        <taxon>Oxalobacteraceae</taxon>
        <taxon>Keguizhuia</taxon>
    </lineage>
</organism>
<dbReference type="Gene3D" id="2.30.22.10">
    <property type="entry name" value="Head domain of nucleotide exchange factor GrpE"/>
    <property type="match status" value="1"/>
</dbReference>
<keyword evidence="5" id="KW-0175">Coiled coil</keyword>
<evidence type="ECO:0000256" key="3">
    <source>
        <dbReference type="HAMAP-Rule" id="MF_01151"/>
    </source>
</evidence>
<dbReference type="Proteomes" id="UP001225596">
    <property type="component" value="Unassembled WGS sequence"/>
</dbReference>
<dbReference type="PANTHER" id="PTHR21237:SF23">
    <property type="entry name" value="GRPE PROTEIN HOMOLOG, MITOCHONDRIAL"/>
    <property type="match status" value="1"/>
</dbReference>
<accession>A0ABU1BTP3</accession>
<comment type="function">
    <text evidence="3">Participates actively in the response to hyperosmotic and heat shock by preventing the aggregation of stress-denatured proteins, in association with DnaK and GrpE. It is the nucleotide exchange factor for DnaK and may function as a thermosensor. Unfolded proteins bind initially to DnaJ; upon interaction with the DnaJ-bound protein, DnaK hydrolyzes its bound ATP, resulting in the formation of a stable complex. GrpE releases ADP from DnaK; ATP binding to DnaK triggers the release of the substrate protein, thus completing the reaction cycle. Several rounds of ATP-dependent interactions between DnaJ, DnaK and GrpE are required for fully efficient folding.</text>
</comment>
<keyword evidence="3" id="KW-0346">Stress response</keyword>
<evidence type="ECO:0000256" key="5">
    <source>
        <dbReference type="SAM" id="Coils"/>
    </source>
</evidence>
<protein>
    <recommendedName>
        <fullName evidence="3">Protein GrpE</fullName>
    </recommendedName>
    <alternativeName>
        <fullName evidence="3">HSP-70 cofactor</fullName>
    </alternativeName>
</protein>
<comment type="subcellular location">
    <subcellularLocation>
        <location evidence="3">Cytoplasm</location>
    </subcellularLocation>
</comment>
<dbReference type="HAMAP" id="MF_01151">
    <property type="entry name" value="GrpE"/>
    <property type="match status" value="1"/>
</dbReference>